<name>A0AAX6FGZ2_IRIPA</name>
<proteinExistence type="predicted"/>
<reference evidence="3" key="2">
    <citation type="submission" date="2023-04" db="EMBL/GenBank/DDBJ databases">
        <authorList>
            <person name="Bruccoleri R.E."/>
            <person name="Oakeley E.J."/>
            <person name="Faust A.-M."/>
            <person name="Dessus-Babus S."/>
            <person name="Altorfer M."/>
            <person name="Burckhardt D."/>
            <person name="Oertli M."/>
            <person name="Naumann U."/>
            <person name="Petersen F."/>
            <person name="Wong J."/>
        </authorList>
    </citation>
    <scope>NUCLEOTIDE SEQUENCE</scope>
    <source>
        <strain evidence="3">GSM-AAB239-AS_SAM_17_03QT</strain>
        <tissue evidence="3">Leaf</tissue>
    </source>
</reference>
<keyword evidence="4" id="KW-1185">Reference proteome</keyword>
<dbReference type="AlphaFoldDB" id="A0AAX6FGZ2"/>
<comment type="caution">
    <text evidence="3">The sequence shown here is derived from an EMBL/GenBank/DDBJ whole genome shotgun (WGS) entry which is preliminary data.</text>
</comment>
<evidence type="ECO:0000313" key="2">
    <source>
        <dbReference type="EMBL" id="KAJ6806926.1"/>
    </source>
</evidence>
<feature type="region of interest" description="Disordered" evidence="1">
    <location>
        <begin position="58"/>
        <end position="78"/>
    </location>
</feature>
<protein>
    <submittedName>
        <fullName evidence="3">Coiled-coil domain-containing protein SCD2</fullName>
    </submittedName>
</protein>
<organism evidence="3 4">
    <name type="scientific">Iris pallida</name>
    <name type="common">Sweet iris</name>
    <dbReference type="NCBI Taxonomy" id="29817"/>
    <lineage>
        <taxon>Eukaryota</taxon>
        <taxon>Viridiplantae</taxon>
        <taxon>Streptophyta</taxon>
        <taxon>Embryophyta</taxon>
        <taxon>Tracheophyta</taxon>
        <taxon>Spermatophyta</taxon>
        <taxon>Magnoliopsida</taxon>
        <taxon>Liliopsida</taxon>
        <taxon>Asparagales</taxon>
        <taxon>Iridaceae</taxon>
        <taxon>Iridoideae</taxon>
        <taxon>Irideae</taxon>
        <taxon>Iris</taxon>
    </lineage>
</organism>
<sequence>MRLLPTKKESPNQYFLLSIPLLLFFPPIHRNRRLLLCAFSSKTLAPTIAMVATLTRAAQSVGSGPRVPTGGPLDRRQS</sequence>
<dbReference type="EMBL" id="JANAVB010034417">
    <property type="protein sequence ID" value="KAJ6806926.1"/>
    <property type="molecule type" value="Genomic_DNA"/>
</dbReference>
<evidence type="ECO:0000313" key="4">
    <source>
        <dbReference type="Proteomes" id="UP001140949"/>
    </source>
</evidence>
<dbReference type="EMBL" id="JANAVB010028647">
    <property type="protein sequence ID" value="KAJ6815670.1"/>
    <property type="molecule type" value="Genomic_DNA"/>
</dbReference>
<reference evidence="3" key="1">
    <citation type="journal article" date="2023" name="GigaByte">
        <title>Genome assembly of the bearded iris, Iris pallida Lam.</title>
        <authorList>
            <person name="Bruccoleri R.E."/>
            <person name="Oakeley E.J."/>
            <person name="Faust A.M.E."/>
            <person name="Altorfer M."/>
            <person name="Dessus-Babus S."/>
            <person name="Burckhardt D."/>
            <person name="Oertli M."/>
            <person name="Naumann U."/>
            <person name="Petersen F."/>
            <person name="Wong J."/>
        </authorList>
    </citation>
    <scope>NUCLEOTIDE SEQUENCE</scope>
    <source>
        <strain evidence="3">GSM-AAB239-AS_SAM_17_03QT</strain>
    </source>
</reference>
<evidence type="ECO:0000313" key="3">
    <source>
        <dbReference type="EMBL" id="KAJ6815670.1"/>
    </source>
</evidence>
<gene>
    <name evidence="2" type="ORF">M6B38_106275</name>
    <name evidence="3" type="ORF">M6B38_132880</name>
</gene>
<evidence type="ECO:0000256" key="1">
    <source>
        <dbReference type="SAM" id="MobiDB-lite"/>
    </source>
</evidence>
<accession>A0AAX6FGZ2</accession>
<dbReference type="Proteomes" id="UP001140949">
    <property type="component" value="Unassembled WGS sequence"/>
</dbReference>